<keyword evidence="3" id="KW-1185">Reference proteome</keyword>
<dbReference type="AlphaFoldDB" id="A0A7S6W0J2"/>
<dbReference type="Proteomes" id="UP000593966">
    <property type="component" value="Plasmid pYH12207-5"/>
</dbReference>
<reference evidence="2 3" key="1">
    <citation type="submission" date="2020-02" db="EMBL/GenBank/DDBJ databases">
        <title>Tigecycline-resistant Acinetobacter species from pigs and migratory birds.</title>
        <authorList>
            <person name="Chen C."/>
            <person name="Sun J."/>
            <person name="Liao X.-P."/>
            <person name="Liu Y.-H."/>
        </authorList>
    </citation>
    <scope>NUCLEOTIDE SEQUENCE [LARGE SCALE GENOMIC DNA]</scope>
    <source>
        <strain evidence="2 3">YH12207_T</strain>
        <plasmid evidence="2 3">pYH12207-5</plasmid>
    </source>
</reference>
<dbReference type="RefSeq" id="WP_180047734.1">
    <property type="nucleotide sequence ID" value="NZ_CP048664.1"/>
</dbReference>
<dbReference type="EMBL" id="CP048664">
    <property type="protein sequence ID" value="QOW48267.1"/>
    <property type="molecule type" value="Genomic_DNA"/>
</dbReference>
<keyword evidence="2" id="KW-0614">Plasmid</keyword>
<evidence type="ECO:0000256" key="1">
    <source>
        <dbReference type="SAM" id="Coils"/>
    </source>
</evidence>
<gene>
    <name evidence="2" type="ORF">G0028_20700</name>
</gene>
<evidence type="ECO:0000313" key="2">
    <source>
        <dbReference type="EMBL" id="QOW48267.1"/>
    </source>
</evidence>
<geneLocation type="plasmid" evidence="2 3">
    <name>pYH12207-5</name>
</geneLocation>
<proteinExistence type="predicted"/>
<evidence type="ECO:0000313" key="3">
    <source>
        <dbReference type="Proteomes" id="UP000593966"/>
    </source>
</evidence>
<protein>
    <submittedName>
        <fullName evidence="2">Uncharacterized protein</fullName>
    </submittedName>
</protein>
<accession>A0A7S6W0J2</accession>
<sequence length="131" mass="15668">MIFFKKIKEKIILNKKNEQAFYEIALTEFSTGEKRPGLWAMALAKSEGVIEKANALYIGLLAEEIKNDEYLELNKIENEQRIEKLIKSEREKEFNRVKKIVDNLKKEQEKERKKLIDPRFKEEQPFLKKEH</sequence>
<feature type="coiled-coil region" evidence="1">
    <location>
        <begin position="87"/>
        <end position="114"/>
    </location>
</feature>
<organism evidence="2 3">
    <name type="scientific">Acinetobacter piscicola</name>
    <dbReference type="NCBI Taxonomy" id="2006115"/>
    <lineage>
        <taxon>Bacteria</taxon>
        <taxon>Pseudomonadati</taxon>
        <taxon>Pseudomonadota</taxon>
        <taxon>Gammaproteobacteria</taxon>
        <taxon>Moraxellales</taxon>
        <taxon>Moraxellaceae</taxon>
        <taxon>Acinetobacter</taxon>
    </lineage>
</organism>
<keyword evidence="1" id="KW-0175">Coiled coil</keyword>
<name>A0A7S6W0J2_9GAMM</name>